<dbReference type="SUPFAM" id="SSF56935">
    <property type="entry name" value="Porins"/>
    <property type="match status" value="1"/>
</dbReference>
<keyword evidence="3 11" id="KW-1134">Transmembrane beta strand</keyword>
<reference evidence="16" key="1">
    <citation type="submission" date="2016-10" db="EMBL/GenBank/DDBJ databases">
        <authorList>
            <person name="Varghese N."/>
            <person name="Submissions S."/>
        </authorList>
    </citation>
    <scope>NUCLEOTIDE SEQUENCE [LARGE SCALE GENOMIC DNA]</scope>
    <source>
        <strain evidence="16">CGMCC 1.10658</strain>
    </source>
</reference>
<keyword evidence="5 11" id="KW-0812">Transmembrane</keyword>
<evidence type="ECO:0000256" key="11">
    <source>
        <dbReference type="PROSITE-ProRule" id="PRU01360"/>
    </source>
</evidence>
<dbReference type="EMBL" id="FNFH01000003">
    <property type="protein sequence ID" value="SDK17568.1"/>
    <property type="molecule type" value="Genomic_DNA"/>
</dbReference>
<proteinExistence type="inferred from homology"/>
<dbReference type="Gene3D" id="2.40.170.20">
    <property type="entry name" value="TonB-dependent receptor, beta-barrel domain"/>
    <property type="match status" value="2"/>
</dbReference>
<evidence type="ECO:0000256" key="4">
    <source>
        <dbReference type="ARBA" id="ARBA00022496"/>
    </source>
</evidence>
<dbReference type="InterPro" id="IPR012910">
    <property type="entry name" value="Plug_dom"/>
</dbReference>
<dbReference type="PANTHER" id="PTHR32552">
    <property type="entry name" value="FERRICHROME IRON RECEPTOR-RELATED"/>
    <property type="match status" value="1"/>
</dbReference>
<protein>
    <submittedName>
        <fullName evidence="15">Iron complex outermembrane recepter protein</fullName>
    </submittedName>
</protein>
<evidence type="ECO:0000256" key="10">
    <source>
        <dbReference type="ARBA" id="ARBA00023237"/>
    </source>
</evidence>
<name>A0A1G8ZR72_9GAMM</name>
<feature type="domain" description="TonB-dependent receptor-like beta-barrel" evidence="13">
    <location>
        <begin position="544"/>
        <end position="846"/>
    </location>
</feature>
<dbReference type="AlphaFoldDB" id="A0A1G8ZR72"/>
<evidence type="ECO:0000256" key="7">
    <source>
        <dbReference type="ARBA" id="ARBA00023065"/>
    </source>
</evidence>
<gene>
    <name evidence="15" type="ORF">SAMN05216212_1724</name>
</gene>
<evidence type="ECO:0000256" key="9">
    <source>
        <dbReference type="ARBA" id="ARBA00023136"/>
    </source>
</evidence>
<keyword evidence="6" id="KW-0408">Iron</keyword>
<dbReference type="GO" id="GO:0009279">
    <property type="term" value="C:cell outer membrane"/>
    <property type="evidence" value="ECO:0007669"/>
    <property type="project" value="UniProtKB-SubCell"/>
</dbReference>
<dbReference type="GO" id="GO:0006826">
    <property type="term" value="P:iron ion transport"/>
    <property type="evidence" value="ECO:0007669"/>
    <property type="project" value="UniProtKB-KW"/>
</dbReference>
<dbReference type="STRING" id="658219.SAMN05216212_1724"/>
<evidence type="ECO:0000256" key="5">
    <source>
        <dbReference type="ARBA" id="ARBA00022692"/>
    </source>
</evidence>
<keyword evidence="9 11" id="KW-0472">Membrane</keyword>
<evidence type="ECO:0000259" key="13">
    <source>
        <dbReference type="Pfam" id="PF00593"/>
    </source>
</evidence>
<evidence type="ECO:0000259" key="14">
    <source>
        <dbReference type="Pfam" id="PF07715"/>
    </source>
</evidence>
<dbReference type="InterPro" id="IPR039426">
    <property type="entry name" value="TonB-dep_rcpt-like"/>
</dbReference>
<evidence type="ECO:0000313" key="15">
    <source>
        <dbReference type="EMBL" id="SDK17568.1"/>
    </source>
</evidence>
<keyword evidence="4" id="KW-0410">Iron transport</keyword>
<dbReference type="InterPro" id="IPR000531">
    <property type="entry name" value="Beta-barrel_TonB"/>
</dbReference>
<evidence type="ECO:0000256" key="3">
    <source>
        <dbReference type="ARBA" id="ARBA00022452"/>
    </source>
</evidence>
<comment type="similarity">
    <text evidence="11 12">Belongs to the TonB-dependent receptor family.</text>
</comment>
<evidence type="ECO:0000313" key="16">
    <source>
        <dbReference type="Proteomes" id="UP000199305"/>
    </source>
</evidence>
<accession>A0A1G8ZR72</accession>
<keyword evidence="10 11" id="KW-0998">Cell outer membrane</keyword>
<organism evidence="15 16">
    <name type="scientific">Microbulbifer yueqingensis</name>
    <dbReference type="NCBI Taxonomy" id="658219"/>
    <lineage>
        <taxon>Bacteria</taxon>
        <taxon>Pseudomonadati</taxon>
        <taxon>Pseudomonadota</taxon>
        <taxon>Gammaproteobacteria</taxon>
        <taxon>Cellvibrionales</taxon>
        <taxon>Microbulbiferaceae</taxon>
        <taxon>Microbulbifer</taxon>
    </lineage>
</organism>
<dbReference type="PANTHER" id="PTHR32552:SF81">
    <property type="entry name" value="TONB-DEPENDENT OUTER MEMBRANE RECEPTOR"/>
    <property type="match status" value="1"/>
</dbReference>
<dbReference type="Proteomes" id="UP000199305">
    <property type="component" value="Unassembled WGS sequence"/>
</dbReference>
<keyword evidence="8 12" id="KW-0798">TonB box</keyword>
<evidence type="ECO:0000256" key="1">
    <source>
        <dbReference type="ARBA" id="ARBA00004571"/>
    </source>
</evidence>
<feature type="domain" description="TonB-dependent receptor plug" evidence="14">
    <location>
        <begin position="75"/>
        <end position="182"/>
    </location>
</feature>
<evidence type="ECO:0000256" key="8">
    <source>
        <dbReference type="ARBA" id="ARBA00023077"/>
    </source>
</evidence>
<keyword evidence="7" id="KW-0406">Ion transport</keyword>
<sequence length="883" mass="96107">MAPNNKNTKQTSRFFYNNKREDAMMHDADQTGSNRNFRLSILSQAVAFATAISGSAYAAEIEEVVVTAQKRSENLQDVPIAISAFTGENIEKMGAQSLTDLGKSTPGVEMNNDTALQPTYNIRGIQTSDFTVGSDPAVAVYVDGVYTGRGAGAEVPLADIERVEVLKGPQGTLFGRNATGGAIHIITKRPFNEDQTEVSLTAGNYGRMSSDVIVNRAINDRAAVRLTASTDKRDGYYPNALDGSDWGGQDTKTLRAAVSLLPTDNTEILWRGEYSRLDQNGATRVSINDSISVGGGDLFGDVAFDFGNVEERDLYGTSLKVTHDFENVTLTSITAYRTFEAYIGQDEDGANNPDFYFGSGNTDDQEFFSQEFRLNGETDTLKWTLGASYSQEKLEHNTEAFFTPSTFESFALYTALKDSPEALGALGVPAETIAALDAMTDVQVAEQVPMFREMLRNTQIPLAPGLAASGDGLMIANFFGTYMLPSLLAQAQTSPEAMAAFMGSFDCAPQLQTYLGTGDNSQLQGCLLLGANAFVQGTDASWGENVLNTGDYRSAAIYGDATWSLTDRTDLTFGLRYTQDEKDFSIDTQYQNELYGIPFGIAFFSGGQPMISEEPSDSWSDLSGRIVLNHHWNDSVMTYASVSNGFKAGGFNSLNYGANIENSFDQENVTNYEVGMKSNLLDNRMQLNASLFAYEYDNLQELSLIGFPIPSYNLRNADAEGRGAEVEVLFAATDNLLIGGNYSNLKTEYTRYQIIEAAGETAADDRTGDPRVGTPENKFNLMAEYVIGLNSGGDVVLRGDYNWTGERVGTISDPSLTVPDYQLLNARVAFNSPSDTYTVSAWVQNLTDEEIVGSYGGPGSAIGSETGWRFQPRMFGADVTMRF</sequence>
<evidence type="ECO:0000256" key="12">
    <source>
        <dbReference type="RuleBase" id="RU003357"/>
    </source>
</evidence>
<keyword evidence="2 11" id="KW-0813">Transport</keyword>
<dbReference type="Pfam" id="PF07715">
    <property type="entry name" value="Plug"/>
    <property type="match status" value="1"/>
</dbReference>
<dbReference type="Pfam" id="PF00593">
    <property type="entry name" value="TonB_dep_Rec_b-barrel"/>
    <property type="match status" value="1"/>
</dbReference>
<keyword evidence="16" id="KW-1185">Reference proteome</keyword>
<evidence type="ECO:0000256" key="2">
    <source>
        <dbReference type="ARBA" id="ARBA00022448"/>
    </source>
</evidence>
<dbReference type="InterPro" id="IPR036942">
    <property type="entry name" value="Beta-barrel_TonB_sf"/>
</dbReference>
<evidence type="ECO:0000256" key="6">
    <source>
        <dbReference type="ARBA" id="ARBA00023004"/>
    </source>
</evidence>
<comment type="subcellular location">
    <subcellularLocation>
        <location evidence="1 11">Cell outer membrane</location>
        <topology evidence="1 11">Multi-pass membrane protein</topology>
    </subcellularLocation>
</comment>
<dbReference type="PROSITE" id="PS52016">
    <property type="entry name" value="TONB_DEPENDENT_REC_3"/>
    <property type="match status" value="1"/>
</dbReference>